<protein>
    <submittedName>
        <fullName evidence="1">Uncharacterized protein</fullName>
    </submittedName>
</protein>
<evidence type="ECO:0000313" key="2">
    <source>
        <dbReference type="Proteomes" id="UP001430953"/>
    </source>
</evidence>
<dbReference type="EMBL" id="JADYXP020000027">
    <property type="protein sequence ID" value="KAL0099739.1"/>
    <property type="molecule type" value="Genomic_DNA"/>
</dbReference>
<proteinExistence type="predicted"/>
<reference evidence="1 2" key="1">
    <citation type="submission" date="2023-03" db="EMBL/GenBank/DDBJ databases">
        <title>High recombination rates correlate with genetic variation in Cardiocondyla obscurior ants.</title>
        <authorList>
            <person name="Errbii M."/>
        </authorList>
    </citation>
    <scope>NUCLEOTIDE SEQUENCE [LARGE SCALE GENOMIC DNA]</scope>
    <source>
        <strain evidence="1">Alpha-2009</strain>
        <tissue evidence="1">Whole body</tissue>
    </source>
</reference>
<keyword evidence="2" id="KW-1185">Reference proteome</keyword>
<organism evidence="1 2">
    <name type="scientific">Cardiocondyla obscurior</name>
    <dbReference type="NCBI Taxonomy" id="286306"/>
    <lineage>
        <taxon>Eukaryota</taxon>
        <taxon>Metazoa</taxon>
        <taxon>Ecdysozoa</taxon>
        <taxon>Arthropoda</taxon>
        <taxon>Hexapoda</taxon>
        <taxon>Insecta</taxon>
        <taxon>Pterygota</taxon>
        <taxon>Neoptera</taxon>
        <taxon>Endopterygota</taxon>
        <taxon>Hymenoptera</taxon>
        <taxon>Apocrita</taxon>
        <taxon>Aculeata</taxon>
        <taxon>Formicoidea</taxon>
        <taxon>Formicidae</taxon>
        <taxon>Myrmicinae</taxon>
        <taxon>Cardiocondyla</taxon>
    </lineage>
</organism>
<name>A0AAW2EBL1_9HYME</name>
<gene>
    <name evidence="1" type="ORF">PUN28_019861</name>
</gene>
<comment type="caution">
    <text evidence="1">The sequence shown here is derived from an EMBL/GenBank/DDBJ whole genome shotgun (WGS) entry which is preliminary data.</text>
</comment>
<evidence type="ECO:0000313" key="1">
    <source>
        <dbReference type="EMBL" id="KAL0099739.1"/>
    </source>
</evidence>
<dbReference type="Proteomes" id="UP001430953">
    <property type="component" value="Unassembled WGS sequence"/>
</dbReference>
<sequence>MARPRCTELHTIVTATTTKMMATTTAINTTTATTTAANTATATTTTMTPRRCGKRYTVARATVTDTRTIHCGLEAIARPACQLRGEVRAVDVRVYANASAPPAPRTCTTCAFPSGDTEPEKIARESLFAHKTIYI</sequence>
<accession>A0AAW2EBL1</accession>
<dbReference type="AlphaFoldDB" id="A0AAW2EBL1"/>